<keyword evidence="2" id="KW-1185">Reference proteome</keyword>
<proteinExistence type="predicted"/>
<gene>
    <name evidence="1" type="ORF">N3K66_007937</name>
</gene>
<dbReference type="EMBL" id="CM047947">
    <property type="protein sequence ID" value="KAI9896915.1"/>
    <property type="molecule type" value="Genomic_DNA"/>
</dbReference>
<comment type="caution">
    <text evidence="1">The sequence shown here is derived from an EMBL/GenBank/DDBJ whole genome shotgun (WGS) entry which is preliminary data.</text>
</comment>
<name>A0ACC0US16_9HYPO</name>
<evidence type="ECO:0000313" key="1">
    <source>
        <dbReference type="EMBL" id="KAI9896915.1"/>
    </source>
</evidence>
<evidence type="ECO:0000313" key="2">
    <source>
        <dbReference type="Proteomes" id="UP001163324"/>
    </source>
</evidence>
<accession>A0ACC0US16</accession>
<sequence>MAGETGSAALGPEFTQQVIDSMGPNTPPRLREVMTSFIRHMHQFATEVQLTSDEWMLGVNMINWGGQMSNEKRNEGQLMCDVIGFESLVDDITFTAATKSANGVTASAILGPFYREDHPVRDNGSTITFDTPKDGQVTYMYGKVTDASTGKPLANASVDVWQASTNGLYEQQDPNQQDSNLRGKFITDEEGRYSLYCLRPTPYPVPDDGPAGKMLRMMDRQFNRPAHIHFLVRREGYKQLVTQIFDKDCAFLKNDSVFAVKEELAVEFKPRSGDPQASLELEYNIALADAQ</sequence>
<reference evidence="1" key="1">
    <citation type="submission" date="2022-10" db="EMBL/GenBank/DDBJ databases">
        <title>Complete Genome of Trichothecium roseum strain YXFP-22015, a Plant Pathogen Isolated from Citrus.</title>
        <authorList>
            <person name="Wang Y."/>
            <person name="Zhu L."/>
        </authorList>
    </citation>
    <scope>NUCLEOTIDE SEQUENCE</scope>
    <source>
        <strain evidence="1">YXFP-22015</strain>
    </source>
</reference>
<protein>
    <submittedName>
        <fullName evidence="1">Uncharacterized protein</fullName>
    </submittedName>
</protein>
<organism evidence="1 2">
    <name type="scientific">Trichothecium roseum</name>
    <dbReference type="NCBI Taxonomy" id="47278"/>
    <lineage>
        <taxon>Eukaryota</taxon>
        <taxon>Fungi</taxon>
        <taxon>Dikarya</taxon>
        <taxon>Ascomycota</taxon>
        <taxon>Pezizomycotina</taxon>
        <taxon>Sordariomycetes</taxon>
        <taxon>Hypocreomycetidae</taxon>
        <taxon>Hypocreales</taxon>
        <taxon>Hypocreales incertae sedis</taxon>
        <taxon>Trichothecium</taxon>
    </lineage>
</organism>
<dbReference type="Proteomes" id="UP001163324">
    <property type="component" value="Chromosome 8"/>
</dbReference>